<dbReference type="EMBL" id="KZ293692">
    <property type="protein sequence ID" value="PBK85187.1"/>
    <property type="molecule type" value="Genomic_DNA"/>
</dbReference>
<feature type="compositionally biased region" description="Polar residues" evidence="1">
    <location>
        <begin position="238"/>
        <end position="249"/>
    </location>
</feature>
<keyword evidence="3" id="KW-1185">Reference proteome</keyword>
<organism evidence="2 3">
    <name type="scientific">Armillaria gallica</name>
    <name type="common">Bulbous honey fungus</name>
    <name type="synonym">Armillaria bulbosa</name>
    <dbReference type="NCBI Taxonomy" id="47427"/>
    <lineage>
        <taxon>Eukaryota</taxon>
        <taxon>Fungi</taxon>
        <taxon>Dikarya</taxon>
        <taxon>Basidiomycota</taxon>
        <taxon>Agaricomycotina</taxon>
        <taxon>Agaricomycetes</taxon>
        <taxon>Agaricomycetidae</taxon>
        <taxon>Agaricales</taxon>
        <taxon>Marasmiineae</taxon>
        <taxon>Physalacriaceae</taxon>
        <taxon>Armillaria</taxon>
    </lineage>
</organism>
<feature type="compositionally biased region" description="Polar residues" evidence="1">
    <location>
        <begin position="129"/>
        <end position="147"/>
    </location>
</feature>
<reference evidence="3" key="1">
    <citation type="journal article" date="2017" name="Nat. Ecol. Evol.">
        <title>Genome expansion and lineage-specific genetic innovations in the forest pathogenic fungi Armillaria.</title>
        <authorList>
            <person name="Sipos G."/>
            <person name="Prasanna A.N."/>
            <person name="Walter M.C."/>
            <person name="O'Connor E."/>
            <person name="Balint B."/>
            <person name="Krizsan K."/>
            <person name="Kiss B."/>
            <person name="Hess J."/>
            <person name="Varga T."/>
            <person name="Slot J."/>
            <person name="Riley R."/>
            <person name="Boka B."/>
            <person name="Rigling D."/>
            <person name="Barry K."/>
            <person name="Lee J."/>
            <person name="Mihaltcheva S."/>
            <person name="LaButti K."/>
            <person name="Lipzen A."/>
            <person name="Waldron R."/>
            <person name="Moloney N.M."/>
            <person name="Sperisen C."/>
            <person name="Kredics L."/>
            <person name="Vagvoelgyi C."/>
            <person name="Patrignani A."/>
            <person name="Fitzpatrick D."/>
            <person name="Nagy I."/>
            <person name="Doyle S."/>
            <person name="Anderson J.B."/>
            <person name="Grigoriev I.V."/>
            <person name="Gueldener U."/>
            <person name="Muensterkoetter M."/>
            <person name="Nagy L.G."/>
        </authorList>
    </citation>
    <scope>NUCLEOTIDE SEQUENCE [LARGE SCALE GENOMIC DNA]</scope>
    <source>
        <strain evidence="3">Ar21-2</strain>
    </source>
</reference>
<feature type="compositionally biased region" description="Basic and acidic residues" evidence="1">
    <location>
        <begin position="199"/>
        <end position="212"/>
    </location>
</feature>
<dbReference type="STRING" id="47427.A0A2H3D7Y8"/>
<dbReference type="InParanoid" id="A0A2H3D7Y8"/>
<protein>
    <submittedName>
        <fullName evidence="2">Uncharacterized protein</fullName>
    </submittedName>
</protein>
<feature type="compositionally biased region" description="Polar residues" evidence="1">
    <location>
        <begin position="216"/>
        <end position="231"/>
    </location>
</feature>
<feature type="region of interest" description="Disordered" evidence="1">
    <location>
        <begin position="199"/>
        <end position="297"/>
    </location>
</feature>
<feature type="compositionally biased region" description="Low complexity" evidence="1">
    <location>
        <begin position="1"/>
        <end position="14"/>
    </location>
</feature>
<dbReference type="OrthoDB" id="3123182at2759"/>
<accession>A0A2H3D7Y8</accession>
<evidence type="ECO:0000256" key="1">
    <source>
        <dbReference type="SAM" id="MobiDB-lite"/>
    </source>
</evidence>
<proteinExistence type="predicted"/>
<name>A0A2H3D7Y8_ARMGA</name>
<gene>
    <name evidence="2" type="ORF">ARMGADRAFT_1087633</name>
</gene>
<feature type="region of interest" description="Disordered" evidence="1">
    <location>
        <begin position="129"/>
        <end position="182"/>
    </location>
</feature>
<dbReference type="Proteomes" id="UP000217790">
    <property type="component" value="Unassembled WGS sequence"/>
</dbReference>
<feature type="region of interest" description="Disordered" evidence="1">
    <location>
        <begin position="1"/>
        <end position="23"/>
    </location>
</feature>
<sequence>MSSHSSHHWSTSTHPYPFQVEGPRRSTSTLASLDVPVKKTFLGRWKSAFRKEAMEALPEQGTLLSSFLTTPTMPRDPLAIPPIQHDPLLLLMQQTWQGTSYDSAWVRSGGQEHQFQSNLPAAVLGIQQPTPHSAPTFSGIASTFRSPPSSPGEAIPIDQGRPTQSIPPSLIGMSPYRSPSNLLLPQSEARSQSVLREVFDHPDLRGDEEKGEMYTGQKNSPGGTQLRSPPSMTRIDKQQSTNTSSCSEGSTRRWEESVHRRPSTSLPATPAPRYSPPQNVSTETPGGAQILPQPLLPQKLPTPPRQGTPLTLEWALYLLLTGKLTSVSEILFRTPLIDLFNHFVKELVEDPDWAVTLAGMDYTHYGYSYILKEEARHFACVAFNMIHQEQMIKIPFRY</sequence>
<dbReference type="AlphaFoldDB" id="A0A2H3D7Y8"/>
<feature type="compositionally biased region" description="Basic and acidic residues" evidence="1">
    <location>
        <begin position="250"/>
        <end position="259"/>
    </location>
</feature>
<evidence type="ECO:0000313" key="3">
    <source>
        <dbReference type="Proteomes" id="UP000217790"/>
    </source>
</evidence>
<evidence type="ECO:0000313" key="2">
    <source>
        <dbReference type="EMBL" id="PBK85187.1"/>
    </source>
</evidence>